<dbReference type="PANTHER" id="PTHR43762">
    <property type="entry name" value="L-GULONOLACTONE OXIDASE"/>
    <property type="match status" value="1"/>
</dbReference>
<dbReference type="Proteomes" id="UP001235744">
    <property type="component" value="Chromosome"/>
</dbReference>
<protein>
    <submittedName>
        <fullName evidence="2">FAD-binding oxidoreductase</fullName>
    </submittedName>
</protein>
<dbReference type="InterPro" id="IPR016169">
    <property type="entry name" value="FAD-bd_PCMH_sub2"/>
</dbReference>
<dbReference type="InterPro" id="IPR010031">
    <property type="entry name" value="FAD_lactone_oxidase-like"/>
</dbReference>
<evidence type="ECO:0000313" key="3">
    <source>
        <dbReference type="Proteomes" id="UP001235744"/>
    </source>
</evidence>
<dbReference type="InterPro" id="IPR006094">
    <property type="entry name" value="Oxid_FAD_bind_N"/>
</dbReference>
<dbReference type="PROSITE" id="PS51387">
    <property type="entry name" value="FAD_PCMH"/>
    <property type="match status" value="1"/>
</dbReference>
<accession>A0ABY9INF5</accession>
<dbReference type="Gene3D" id="3.30.465.10">
    <property type="match status" value="1"/>
</dbReference>
<name>A0ABY9INF5_9ACTN</name>
<dbReference type="Gene3D" id="1.10.45.10">
    <property type="entry name" value="Vanillyl-alcohol Oxidase, Chain A, domain 4"/>
    <property type="match status" value="1"/>
</dbReference>
<dbReference type="PANTHER" id="PTHR43762:SF1">
    <property type="entry name" value="D-ARABINONO-1,4-LACTONE OXIDASE"/>
    <property type="match status" value="1"/>
</dbReference>
<feature type="domain" description="FAD-binding PCMH-type" evidence="1">
    <location>
        <begin position="14"/>
        <end position="182"/>
    </location>
</feature>
<proteinExistence type="predicted"/>
<dbReference type="EMBL" id="CP120988">
    <property type="protein sequence ID" value="WLQ56857.1"/>
    <property type="molecule type" value="Genomic_DNA"/>
</dbReference>
<reference evidence="2 3" key="1">
    <citation type="submission" date="2023-03" db="EMBL/GenBank/DDBJ databases">
        <title>Isolation and description of six Streptomyces strains from soil environments, able to metabolize different microbial glucans.</title>
        <authorList>
            <person name="Widen T."/>
            <person name="Larsbrink J."/>
        </authorList>
    </citation>
    <scope>NUCLEOTIDE SEQUENCE [LARGE SCALE GENOMIC DNA]</scope>
    <source>
        <strain evidence="2 3">Alt2</strain>
    </source>
</reference>
<organism evidence="2 3">
    <name type="scientific">Streptomyces poriferorum</name>
    <dbReference type="NCBI Taxonomy" id="2798799"/>
    <lineage>
        <taxon>Bacteria</taxon>
        <taxon>Bacillati</taxon>
        <taxon>Actinomycetota</taxon>
        <taxon>Actinomycetes</taxon>
        <taxon>Kitasatosporales</taxon>
        <taxon>Streptomycetaceae</taxon>
        <taxon>Streptomyces</taxon>
    </lineage>
</organism>
<evidence type="ECO:0000259" key="1">
    <source>
        <dbReference type="PROSITE" id="PS51387"/>
    </source>
</evidence>
<dbReference type="InterPro" id="IPR016171">
    <property type="entry name" value="Vanillyl_alc_oxidase_C-sub2"/>
</dbReference>
<gene>
    <name evidence="2" type="ORF">P8A19_15985</name>
</gene>
<dbReference type="Pfam" id="PF01565">
    <property type="entry name" value="FAD_binding_4"/>
    <property type="match status" value="1"/>
</dbReference>
<sequence>MSVDTVSLTGWGRTAPTAALRFHPRSHEEAVAAVRGCGPRGSIARGLGRAHGDAAQNAGGSVLDMTGLDRIRTIDAGAGLVVCDAGVSLHRLLEVLLPLGWFLPVLPANRYSTVGGAIGSDVHGHNHRTAGSFSRHVVAFELLTADGRIRTVLPGTPLFDATAGGLGLTGVILSATLRFHPVATSLMSVDTERALDLDDLMTRLATGSRRHRYASAWVDLTARGRSTGRGVLTRGEHAPLHMLPAHARRTPLAFRSAEAPATHLAVPDVVSGGLLGRMSAAAFNEVRYRRAPRSRTGELQRISAFFHPLDAVAHGYRIHGRGGLVRYEFTVGDRQAETLRRIVGLISQRRRPSFTAALGRFGPGGPGWLSFPEPGWSLALDLPAALPGLARFLDGLDEEVAAAGGRVCLTADSRLLPDTLAAMYPRLDEFRQLRAELDPNGAFRSDLSRRLAL</sequence>
<dbReference type="InterPro" id="IPR016166">
    <property type="entry name" value="FAD-bd_PCMH"/>
</dbReference>
<evidence type="ECO:0000313" key="2">
    <source>
        <dbReference type="EMBL" id="WLQ56857.1"/>
    </source>
</evidence>
<dbReference type="SUPFAM" id="SSF56176">
    <property type="entry name" value="FAD-binding/transporter-associated domain-like"/>
    <property type="match status" value="1"/>
</dbReference>
<keyword evidence="3" id="KW-1185">Reference proteome</keyword>
<dbReference type="InterPro" id="IPR036318">
    <property type="entry name" value="FAD-bd_PCMH-like_sf"/>
</dbReference>
<dbReference type="RefSeq" id="WP_306071401.1">
    <property type="nucleotide sequence ID" value="NZ_CP120988.1"/>
</dbReference>